<gene>
    <name evidence="2" type="ORF">MCYG_06337</name>
</gene>
<dbReference type="RefSeq" id="XP_002844373.1">
    <property type="nucleotide sequence ID" value="XM_002844327.1"/>
</dbReference>
<keyword evidence="3" id="KW-1185">Reference proteome</keyword>
<organism evidence="2 3">
    <name type="scientific">Arthroderma otae (strain ATCC MYA-4605 / CBS 113480)</name>
    <name type="common">Microsporum canis</name>
    <dbReference type="NCBI Taxonomy" id="554155"/>
    <lineage>
        <taxon>Eukaryota</taxon>
        <taxon>Fungi</taxon>
        <taxon>Dikarya</taxon>
        <taxon>Ascomycota</taxon>
        <taxon>Pezizomycotina</taxon>
        <taxon>Eurotiomycetes</taxon>
        <taxon>Eurotiomycetidae</taxon>
        <taxon>Onygenales</taxon>
        <taxon>Arthrodermataceae</taxon>
        <taxon>Microsporum</taxon>
    </lineage>
</organism>
<name>C5FUD4_ARTOC</name>
<feature type="compositionally biased region" description="Basic and acidic residues" evidence="1">
    <location>
        <begin position="70"/>
        <end position="87"/>
    </location>
</feature>
<dbReference type="AlphaFoldDB" id="C5FUD4"/>
<dbReference type="Proteomes" id="UP000002035">
    <property type="component" value="Unassembled WGS sequence"/>
</dbReference>
<dbReference type="VEuPathDB" id="FungiDB:MCYG_06337"/>
<proteinExistence type="predicted"/>
<evidence type="ECO:0000256" key="1">
    <source>
        <dbReference type="SAM" id="MobiDB-lite"/>
    </source>
</evidence>
<evidence type="ECO:0000313" key="2">
    <source>
        <dbReference type="EMBL" id="EEQ33518.1"/>
    </source>
</evidence>
<evidence type="ECO:0000313" key="3">
    <source>
        <dbReference type="Proteomes" id="UP000002035"/>
    </source>
</evidence>
<protein>
    <submittedName>
        <fullName evidence="2">Uncharacterized protein</fullName>
    </submittedName>
</protein>
<sequence length="132" mass="15134">MVGGREKKQASWRMRGRGGADRLRIMQIIKRDKQYIKPTHPTEKPNSGKPVLVTLKVSCHIILATLERESQGGKKVEGGSLMPREENSSFSIKPAEAMPTRCVAAMPHRSSDDKIWYWWQEPTPQNMQEMMR</sequence>
<feature type="region of interest" description="Disordered" evidence="1">
    <location>
        <begin position="70"/>
        <end position="94"/>
    </location>
</feature>
<dbReference type="EMBL" id="DS995706">
    <property type="protein sequence ID" value="EEQ33518.1"/>
    <property type="molecule type" value="Genomic_DNA"/>
</dbReference>
<reference evidence="3" key="1">
    <citation type="journal article" date="2012" name="MBio">
        <title>Comparative genome analysis of Trichophyton rubrum and related dermatophytes reveals candidate genes involved in infection.</title>
        <authorList>
            <person name="Martinez D.A."/>
            <person name="Oliver B.G."/>
            <person name="Graeser Y."/>
            <person name="Goldberg J.M."/>
            <person name="Li W."/>
            <person name="Martinez-Rossi N.M."/>
            <person name="Monod M."/>
            <person name="Shelest E."/>
            <person name="Barton R.C."/>
            <person name="Birch E."/>
            <person name="Brakhage A.A."/>
            <person name="Chen Z."/>
            <person name="Gurr S.J."/>
            <person name="Heiman D."/>
            <person name="Heitman J."/>
            <person name="Kosti I."/>
            <person name="Rossi A."/>
            <person name="Saif S."/>
            <person name="Samalova M."/>
            <person name="Saunders C.W."/>
            <person name="Shea T."/>
            <person name="Summerbell R.C."/>
            <person name="Xu J."/>
            <person name="Young S."/>
            <person name="Zeng Q."/>
            <person name="Birren B.W."/>
            <person name="Cuomo C.A."/>
            <person name="White T.C."/>
        </authorList>
    </citation>
    <scope>NUCLEOTIDE SEQUENCE [LARGE SCALE GENOMIC DNA]</scope>
    <source>
        <strain evidence="3">ATCC MYA-4605 / CBS 113480</strain>
    </source>
</reference>
<accession>C5FUD4</accession>
<dbReference type="HOGENOM" id="CLU_1916584_0_0_1"/>
<dbReference type="GeneID" id="9226910"/>